<proteinExistence type="predicted"/>
<reference evidence="3" key="1">
    <citation type="submission" date="2022-10" db="EMBL/GenBank/DDBJ databases">
        <authorList>
            <person name="Chen Y."/>
            <person name="Dougan E. K."/>
            <person name="Chan C."/>
            <person name="Rhodes N."/>
            <person name="Thang M."/>
        </authorList>
    </citation>
    <scope>NUCLEOTIDE SEQUENCE</scope>
</reference>
<keyword evidence="6" id="KW-1185">Reference proteome</keyword>
<dbReference type="EMBL" id="CAMXCT020000484">
    <property type="protein sequence ID" value="CAL1132801.1"/>
    <property type="molecule type" value="Genomic_DNA"/>
</dbReference>
<sequence length="2132" mass="239549">MEQSEDGYDLSACYPSPRDVMPPDDPAEMTSPGCEPNDMQSLPSPQSAGHSDTWKWRCLACDSLESAWLYGEWVCCGCGTTDFYRTNQPAKKMTSDGTWMYIPKSRPAVVQPLSKAARRRKRRPKYGGDPSGSLDGFERDPEEESHTTDPLVELTPPPSAHPMLKQQGAPRPSKVPSTQQSNAQENQLLDALRTLVSSKKTDDDDWNSAAGPSKGVRWRGGAIPQPPVWRYDRDDLRAYSKFVKKVDIWKLQAAILVEERDGEAEQELEHTPIEDIHRDDGVERILTALKGPMEQKVVYQKRKFLHEFENLRRYVHLTNNENAANELHDDEEFMDVIDEEKDEDDQQLADQEADDHDPPPEDDGNDNEEFDPSELAQVLTLTAKKLSNQTLGRKFTNRPKTAQKTKLSAQDKLNTHCSACGAVGHWYRDPECPRNGGSGGPAGTEKKGVKGTSKGSTHKVGIIHHDYGSVEIHEDPQDQYGNMFSVQMVGYNRFQVNEIKFNHVDQFKGYMIIDTGCQRTCCGKLWLDAHLKELKYYDMIPKMVSQRDEFQFGKGEPSIATCKAYLPSAIAGVPLLLGTSVLEDNVPFLASNSLLTHLGAIVNLVTDSVFFQRLGAEVKIYRMGGHMAINIFDFMTECPSQLEVCELLSRPHVWKKPHPEIILSTQSFRPGQPPSHQPDASSTAMLVAKVAPDDSIRDQPLQADRDPNDGSNPLPCDAQERVASTSTNHGLCDQPGGLRTSKMPKIRQSTRALRRVSGLPTRVEVERRHSEVGGTWVAKSLIALATIATSIFKQHDTFKGISEEPTTSYFDRYVPSQDHGTAASSSTSTFDQQWMDQFSIARDDGGAIFLSEEVYRESREEMERRQDQQRWDRLIELGAIEPQDDEIYDWDAVWEQDRIQFLLSLPGVWSVVVDAGAFGASIDDNLIAKPFRRPYEIGNDTGLGKSIQDLFRMGTTKIQVVSTPTTRRFPGVIEEFPPTRAAFLAFTDGTRSVEVEGLQDVQFPKQRFSKAVRIAVFAFGRRRQVPQQETKAVPGVVPNLSTDIDFPGITSTVARMHLNMGHPSRQELSRLLAYQGDVPDQVYEAVRKLRCATCQRLQPPQQPRPSTTPSFYAGQFCDELQMDIFHCRTLSGESFKVLGIIDKATGFHQAIAPSEASSNHMFDCLEQIWFRPYGLPLKIVADPDTSFRGDFQERVHSLGCILELCPPEAHHVIAMIERRNSILRLVLEKLIDQFAATTVEQCKFLLSSACHAMNSAIHTHGRSAYQAVFGRQPRLLNSNFNDPMSLASSPPVARLHSDDYAYRAELVRAEAIKYIHDLDVSRHLRRALLRKTRITKVADVMPGQKVAFWRWAKRGGKKRGTWITATFLSWDPSAVGKQAWIRSGGSSILVTAEQLRCAFGFEQWTPDVDDIKALKSSTDDFTKFMLDDRGPPPPDDQREPILHHENEDEDQYEEFFAYLTTQQRQQDVQSINKDPTESDTTQDSDTDEEIPQPQQLNMSTSFGKLSPNTKTTTSLPEYKQGMTRQQIKALDREIPWRKVLEMPPSYVDKFLLAIQKEADSWASWNSVEPLSDKAADQIFNHPILKKRVLKSRALYRDKSCGIGEVRAKCRVVALGHLDPDLETLQRTSATPGRIAEHIVFAMIVAGYNGELLSSSLSWTTWIADAATAFLQGSQEQRALPLYLLPPRDGLIALTSTWSSRLYRIRGNVYGLANAPYTWATEVTRRLRSIDYQQHSFDQQLYYKVVNDQVVSIILVYVDDFVGISRADYPISEVHDLFKWGAMSKLELDKPATFKGKELTLCRNAHGRFTMKITMEKFIDGLDESSLPRGRLLKGDKLTEEEQKELRSISGSLQWLATQSRPEIAPVVSLTAHGDAATIHDLKNLYATVGYLKQSSKAGILMQDVPVNEDTVILAYSDSSWANASKSGSQIGVVIGLTTPLEKHQPAKFSLIDWKSARAVRVCRSTLAAEASAADEASDRSAYVNMHLGELVHLEPAHRVGVRLAFLQATDAKSLFDAVISPNTVTNDKRTMVSIRTIQETVTKENIRWVPTRFQFSDGLTKIDEKLRVSFSKWLQNPVAILVEHPENALLEQQLFGQAVALHESFSRGSTVKHQKNNASVNFSLHHSMFHDH</sequence>
<feature type="region of interest" description="Disordered" evidence="1">
    <location>
        <begin position="1"/>
        <end position="48"/>
    </location>
</feature>
<feature type="region of interest" description="Disordered" evidence="1">
    <location>
        <begin position="1422"/>
        <end position="1441"/>
    </location>
</feature>
<keyword evidence="5" id="KW-0645">Protease</keyword>
<feature type="region of interest" description="Disordered" evidence="1">
    <location>
        <begin position="198"/>
        <end position="224"/>
    </location>
</feature>
<accession>A0A9P1BTZ7</accession>
<organism evidence="3">
    <name type="scientific">Cladocopium goreaui</name>
    <dbReference type="NCBI Taxonomy" id="2562237"/>
    <lineage>
        <taxon>Eukaryota</taxon>
        <taxon>Sar</taxon>
        <taxon>Alveolata</taxon>
        <taxon>Dinophyceae</taxon>
        <taxon>Suessiales</taxon>
        <taxon>Symbiodiniaceae</taxon>
        <taxon>Cladocopium</taxon>
    </lineage>
</organism>
<evidence type="ECO:0000256" key="1">
    <source>
        <dbReference type="SAM" id="MobiDB-lite"/>
    </source>
</evidence>
<feature type="domain" description="Integrase catalytic" evidence="2">
    <location>
        <begin position="1105"/>
        <end position="1299"/>
    </location>
</feature>
<feature type="compositionally biased region" description="Basic and acidic residues" evidence="1">
    <location>
        <begin position="136"/>
        <end position="147"/>
    </location>
</feature>
<dbReference type="PROSITE" id="PS50994">
    <property type="entry name" value="INTEGRASE"/>
    <property type="match status" value="1"/>
</dbReference>
<feature type="region of interest" description="Disordered" evidence="1">
    <location>
        <begin position="390"/>
        <end position="411"/>
    </location>
</feature>
<evidence type="ECO:0000313" key="5">
    <source>
        <dbReference type="EMBL" id="CAL4766738.1"/>
    </source>
</evidence>
<dbReference type="GO" id="GO:0006508">
    <property type="term" value="P:proteolysis"/>
    <property type="evidence" value="ECO:0007669"/>
    <property type="project" value="UniProtKB-KW"/>
</dbReference>
<dbReference type="EMBL" id="CAMXCT030000484">
    <property type="protein sequence ID" value="CAL4766738.1"/>
    <property type="molecule type" value="Genomic_DNA"/>
</dbReference>
<feature type="compositionally biased region" description="Acidic residues" evidence="1">
    <location>
        <begin position="1480"/>
        <end position="1490"/>
    </location>
</feature>
<keyword evidence="5" id="KW-0378">Hydrolase</keyword>
<dbReference type="InterPro" id="IPR036397">
    <property type="entry name" value="RNaseH_sf"/>
</dbReference>
<feature type="compositionally biased region" description="Polar residues" evidence="1">
    <location>
        <begin position="38"/>
        <end position="48"/>
    </location>
</feature>
<dbReference type="OrthoDB" id="430476at2759"/>
<gene>
    <name evidence="3" type="ORF">C1SCF055_LOCUS7377</name>
</gene>
<evidence type="ECO:0000313" key="3">
    <source>
        <dbReference type="EMBL" id="CAI3979426.1"/>
    </source>
</evidence>
<dbReference type="Pfam" id="PF07727">
    <property type="entry name" value="RVT_2"/>
    <property type="match status" value="1"/>
</dbReference>
<feature type="compositionally biased region" description="Polar residues" evidence="1">
    <location>
        <begin position="1464"/>
        <end position="1473"/>
    </location>
</feature>
<name>A0A9P1BTZ7_9DINO</name>
<evidence type="ECO:0000313" key="4">
    <source>
        <dbReference type="EMBL" id="CAL1132801.1"/>
    </source>
</evidence>
<dbReference type="GO" id="GO:0003676">
    <property type="term" value="F:nucleic acid binding"/>
    <property type="evidence" value="ECO:0007669"/>
    <property type="project" value="InterPro"/>
</dbReference>
<dbReference type="InterPro" id="IPR013103">
    <property type="entry name" value="RVT_2"/>
</dbReference>
<feature type="compositionally biased region" description="Basic and acidic residues" evidence="1">
    <location>
        <begin position="695"/>
        <end position="708"/>
    </location>
</feature>
<feature type="compositionally biased region" description="Basic residues" evidence="1">
    <location>
        <begin position="116"/>
        <end position="125"/>
    </location>
</feature>
<protein>
    <submittedName>
        <fullName evidence="5">Copia protein (Gag-int-pol protein) [Cleaved into: Copia VLP protein Copia protease ]</fullName>
    </submittedName>
</protein>
<feature type="region of interest" description="Disordered" evidence="1">
    <location>
        <begin position="110"/>
        <end position="183"/>
    </location>
</feature>
<dbReference type="SUPFAM" id="SSF53098">
    <property type="entry name" value="Ribonuclease H-like"/>
    <property type="match status" value="1"/>
</dbReference>
<evidence type="ECO:0000313" key="6">
    <source>
        <dbReference type="Proteomes" id="UP001152797"/>
    </source>
</evidence>
<dbReference type="GO" id="GO:0008233">
    <property type="term" value="F:peptidase activity"/>
    <property type="evidence" value="ECO:0007669"/>
    <property type="project" value="UniProtKB-KW"/>
</dbReference>
<feature type="compositionally biased region" description="Polar residues" evidence="1">
    <location>
        <begin position="1492"/>
        <end position="1515"/>
    </location>
</feature>
<dbReference type="EMBL" id="CAMXCT010000484">
    <property type="protein sequence ID" value="CAI3979426.1"/>
    <property type="molecule type" value="Genomic_DNA"/>
</dbReference>
<dbReference type="Proteomes" id="UP001152797">
    <property type="component" value="Unassembled WGS sequence"/>
</dbReference>
<dbReference type="Gene3D" id="3.30.420.10">
    <property type="entry name" value="Ribonuclease H-like superfamily/Ribonuclease H"/>
    <property type="match status" value="1"/>
</dbReference>
<feature type="region of interest" description="Disordered" evidence="1">
    <location>
        <begin position="341"/>
        <end position="370"/>
    </location>
</feature>
<feature type="region of interest" description="Disordered" evidence="1">
    <location>
        <begin position="432"/>
        <end position="456"/>
    </location>
</feature>
<dbReference type="GO" id="GO:0015074">
    <property type="term" value="P:DNA integration"/>
    <property type="evidence" value="ECO:0007669"/>
    <property type="project" value="InterPro"/>
</dbReference>
<reference evidence="4" key="2">
    <citation type="submission" date="2024-04" db="EMBL/GenBank/DDBJ databases">
        <authorList>
            <person name="Chen Y."/>
            <person name="Shah S."/>
            <person name="Dougan E. K."/>
            <person name="Thang M."/>
            <person name="Chan C."/>
        </authorList>
    </citation>
    <scope>NUCLEOTIDE SEQUENCE [LARGE SCALE GENOMIC DNA]</scope>
</reference>
<comment type="caution">
    <text evidence="3">The sequence shown here is derived from an EMBL/GenBank/DDBJ whole genome shotgun (WGS) entry which is preliminary data.</text>
</comment>
<dbReference type="InterPro" id="IPR001584">
    <property type="entry name" value="Integrase_cat-core"/>
</dbReference>
<feature type="region of interest" description="Disordered" evidence="1">
    <location>
        <begin position="695"/>
        <end position="741"/>
    </location>
</feature>
<evidence type="ECO:0000259" key="2">
    <source>
        <dbReference type="PROSITE" id="PS50994"/>
    </source>
</evidence>
<feature type="region of interest" description="Disordered" evidence="1">
    <location>
        <begin position="1464"/>
        <end position="1520"/>
    </location>
</feature>
<dbReference type="InterPro" id="IPR012337">
    <property type="entry name" value="RNaseH-like_sf"/>
</dbReference>